<dbReference type="AlphaFoldDB" id="A0A915BVD6"/>
<reference evidence="2" key="1">
    <citation type="submission" date="2022-11" db="UniProtKB">
        <authorList>
            <consortium name="WormBaseParasite"/>
        </authorList>
    </citation>
    <scope>IDENTIFICATION</scope>
</reference>
<evidence type="ECO:0000313" key="2">
    <source>
        <dbReference type="WBParaSite" id="PgR059_g024_t01"/>
    </source>
</evidence>
<proteinExistence type="predicted"/>
<accession>A0A915BVD6</accession>
<evidence type="ECO:0000313" key="1">
    <source>
        <dbReference type="Proteomes" id="UP000887569"/>
    </source>
</evidence>
<dbReference type="Proteomes" id="UP000887569">
    <property type="component" value="Unplaced"/>
</dbReference>
<name>A0A915BVD6_PARUN</name>
<organism evidence="1 2">
    <name type="scientific">Parascaris univalens</name>
    <name type="common">Nematode worm</name>
    <dbReference type="NCBI Taxonomy" id="6257"/>
    <lineage>
        <taxon>Eukaryota</taxon>
        <taxon>Metazoa</taxon>
        <taxon>Ecdysozoa</taxon>
        <taxon>Nematoda</taxon>
        <taxon>Chromadorea</taxon>
        <taxon>Rhabditida</taxon>
        <taxon>Spirurina</taxon>
        <taxon>Ascaridomorpha</taxon>
        <taxon>Ascaridoidea</taxon>
        <taxon>Ascarididae</taxon>
        <taxon>Parascaris</taxon>
    </lineage>
</organism>
<protein>
    <submittedName>
        <fullName evidence="2">Uncharacterized protein</fullName>
    </submittedName>
</protein>
<sequence>LIEILNVESFIIRGYPSYVIFHCNAANLKFPKGKNYLCTLNRSLFCLHLCGRAIKIKQMTSYISVI</sequence>
<dbReference type="WBParaSite" id="PgR059_g024_t01">
    <property type="protein sequence ID" value="PgR059_g024_t01"/>
    <property type="gene ID" value="PgR059_g024"/>
</dbReference>
<keyword evidence="1" id="KW-1185">Reference proteome</keyword>